<evidence type="ECO:0000313" key="2">
    <source>
        <dbReference type="Proteomes" id="UP001201812"/>
    </source>
</evidence>
<dbReference type="GO" id="GO:0016301">
    <property type="term" value="F:kinase activity"/>
    <property type="evidence" value="ECO:0007669"/>
    <property type="project" value="UniProtKB-KW"/>
</dbReference>
<accession>A0AAD4MI70</accession>
<proteinExistence type="predicted"/>
<keyword evidence="1" id="KW-0418">Kinase</keyword>
<dbReference type="EMBL" id="JAKKPZ010000460">
    <property type="protein sequence ID" value="KAI1694911.1"/>
    <property type="molecule type" value="Genomic_DNA"/>
</dbReference>
<reference evidence="1" key="1">
    <citation type="submission" date="2022-01" db="EMBL/GenBank/DDBJ databases">
        <title>Genome Sequence Resource for Two Populations of Ditylenchus destructor, the Migratory Endoparasitic Phytonematode.</title>
        <authorList>
            <person name="Zhang H."/>
            <person name="Lin R."/>
            <person name="Xie B."/>
        </authorList>
    </citation>
    <scope>NUCLEOTIDE SEQUENCE</scope>
    <source>
        <strain evidence="1">BazhouSP</strain>
    </source>
</reference>
<organism evidence="1 2">
    <name type="scientific">Ditylenchus destructor</name>
    <dbReference type="NCBI Taxonomy" id="166010"/>
    <lineage>
        <taxon>Eukaryota</taxon>
        <taxon>Metazoa</taxon>
        <taxon>Ecdysozoa</taxon>
        <taxon>Nematoda</taxon>
        <taxon>Chromadorea</taxon>
        <taxon>Rhabditida</taxon>
        <taxon>Tylenchina</taxon>
        <taxon>Tylenchomorpha</taxon>
        <taxon>Sphaerularioidea</taxon>
        <taxon>Anguinidae</taxon>
        <taxon>Anguininae</taxon>
        <taxon>Ditylenchus</taxon>
    </lineage>
</organism>
<dbReference type="AlphaFoldDB" id="A0AAD4MI70"/>
<name>A0AAD4MI70_9BILA</name>
<dbReference type="Proteomes" id="UP001201812">
    <property type="component" value="Unassembled WGS sequence"/>
</dbReference>
<comment type="caution">
    <text evidence="1">The sequence shown here is derived from an EMBL/GenBank/DDBJ whole genome shotgun (WGS) entry which is preliminary data.</text>
</comment>
<evidence type="ECO:0000313" key="1">
    <source>
        <dbReference type="EMBL" id="KAI1694911.1"/>
    </source>
</evidence>
<keyword evidence="2" id="KW-1185">Reference proteome</keyword>
<protein>
    <submittedName>
        <fullName evidence="1">Dual specificity tyrosine-phosphorylation-regulated kinase 1A-like</fullName>
    </submittedName>
</protein>
<gene>
    <name evidence="1" type="ORF">DdX_19862</name>
</gene>
<sequence length="387" mass="44569">METPLSTETLTDVFCFLTRKELCQLIYPVSRQVYKIATSSHLVPVIHLIPLMSISSDRIDKANSNSGYNCFISTLSMEEFLSTMPNPGKFVRFQEIEIQGFLPQPLLEFLRNASESFTSCELILFIQSCDWIAGVEKLDQIKYLLRYVFHSPFSVVLGPCHESWQAHGMAHDMSNIPLLHEAVIPKCSRLKIWFEESDICTAETNNALWDWLMGKPNPQTDLHYNGKKHLVLRDYPAKSALDLIEQIKDTFQNTTVIPIPDIVITFYDAVYISSLERRRERLYSDQLDEKHLFSMDKPLTTQRLSLLRYVIWKEGLNVVHVQIQNVINIQSSNVIHIQSSNVIHIQSSNVIHIQSSNVIHIQSSNVIHIQSSNVVHIHRYQVAQKMH</sequence>
<keyword evidence="1" id="KW-0808">Transferase</keyword>